<reference evidence="2 3" key="1">
    <citation type="submission" date="2019-08" db="EMBL/GenBank/DDBJ databases">
        <title>Draft Genome Sequence of Halomonas eurihalina Isolated from Preserved Hide-surface.</title>
        <authorList>
            <person name="Hussain S.A."/>
            <person name="Xu A."/>
            <person name="Sarker M."/>
            <person name="Sommers C."/>
        </authorList>
    </citation>
    <scope>NUCLEOTIDE SEQUENCE [LARGE SCALE GENOMIC DNA]</scope>
    <source>
        <strain evidence="2 3">MS1</strain>
    </source>
</reference>
<protein>
    <submittedName>
        <fullName evidence="2">Conjugal transfer transcriptional regulator TraJ</fullName>
    </submittedName>
</protein>
<evidence type="ECO:0000256" key="1">
    <source>
        <dbReference type="SAM" id="Coils"/>
    </source>
</evidence>
<organism evidence="2 3">
    <name type="scientific">Halomonas eurihalina</name>
    <dbReference type="NCBI Taxonomy" id="42566"/>
    <lineage>
        <taxon>Bacteria</taxon>
        <taxon>Pseudomonadati</taxon>
        <taxon>Pseudomonadota</taxon>
        <taxon>Gammaproteobacteria</taxon>
        <taxon>Oceanospirillales</taxon>
        <taxon>Halomonadaceae</taxon>
        <taxon>Halomonas</taxon>
    </lineage>
</organism>
<dbReference type="RefSeq" id="WP_149320709.1">
    <property type="nucleotide sequence ID" value="NZ_JARWAH010000001.1"/>
</dbReference>
<accession>A0A5D9DC89</accession>
<dbReference type="EMBL" id="VTPU01000001">
    <property type="protein sequence ID" value="TZG41518.1"/>
    <property type="molecule type" value="Genomic_DNA"/>
</dbReference>
<evidence type="ECO:0000313" key="2">
    <source>
        <dbReference type="EMBL" id="TZG41518.1"/>
    </source>
</evidence>
<dbReference type="Proteomes" id="UP000324260">
    <property type="component" value="Unassembled WGS sequence"/>
</dbReference>
<dbReference type="InterPro" id="IPR053842">
    <property type="entry name" value="NikA-like"/>
</dbReference>
<keyword evidence="1" id="KW-0175">Coiled coil</keyword>
<keyword evidence="3" id="KW-1185">Reference proteome</keyword>
<feature type="coiled-coil region" evidence="1">
    <location>
        <begin position="92"/>
        <end position="119"/>
    </location>
</feature>
<dbReference type="Pfam" id="PF21983">
    <property type="entry name" value="NikA-like"/>
    <property type="match status" value="1"/>
</dbReference>
<comment type="caution">
    <text evidence="2">The sequence shown here is derived from an EMBL/GenBank/DDBJ whole genome shotgun (WGS) entry which is preliminary data.</text>
</comment>
<dbReference type="OrthoDB" id="8966807at2"/>
<evidence type="ECO:0000313" key="3">
    <source>
        <dbReference type="Proteomes" id="UP000324260"/>
    </source>
</evidence>
<gene>
    <name evidence="2" type="primary">traJ</name>
    <name evidence="2" type="ORF">FZZ93_02315</name>
</gene>
<proteinExistence type="predicted"/>
<dbReference type="NCBIfam" id="NF010451">
    <property type="entry name" value="PRK13877.1"/>
    <property type="match status" value="1"/>
</dbReference>
<name>A0A5D9DC89_HALER</name>
<dbReference type="AlphaFoldDB" id="A0A5D9DC89"/>
<sequence>MDDGKQVTRKSSPPIKVYCLPDEKEQIEAQARAAGLSSAAYLRQLGLGFEVRGILDYEKVDELAKISADLGRLGGLLKMWLSNDERLQQFSEAQIEKTIKVAMERIEEGQEEMRRVMQTVLMQQR</sequence>